<dbReference type="PROSITE" id="PS51173">
    <property type="entry name" value="CBM2"/>
    <property type="match status" value="1"/>
</dbReference>
<dbReference type="InterPro" id="IPR001919">
    <property type="entry name" value="CBD2"/>
</dbReference>
<dbReference type="CDD" id="cd22272">
    <property type="entry name" value="DPBB_EXLX1-like"/>
    <property type="match status" value="1"/>
</dbReference>
<dbReference type="InterPro" id="IPR049818">
    <property type="entry name" value="Expansin_EXLX1-like"/>
</dbReference>
<dbReference type="Proteomes" id="UP000320055">
    <property type="component" value="Unassembled WGS sequence"/>
</dbReference>
<name>A0A563VLW2_9CYAN</name>
<evidence type="ECO:0000313" key="4">
    <source>
        <dbReference type="Proteomes" id="UP000320055"/>
    </source>
</evidence>
<dbReference type="PANTHER" id="PTHR31836">
    <property type="match status" value="1"/>
</dbReference>
<feature type="domain" description="CBM2" evidence="2">
    <location>
        <begin position="1"/>
        <end position="58"/>
    </location>
</feature>
<dbReference type="InterPro" id="IPR008965">
    <property type="entry name" value="CBM2/CBM3_carb-bd_dom_sf"/>
</dbReference>
<dbReference type="Pfam" id="PF00553">
    <property type="entry name" value="CBM_2"/>
    <property type="match status" value="1"/>
</dbReference>
<dbReference type="GO" id="GO:0004553">
    <property type="term" value="F:hydrolase activity, hydrolyzing O-glycosyl compounds"/>
    <property type="evidence" value="ECO:0007669"/>
    <property type="project" value="InterPro"/>
</dbReference>
<gene>
    <name evidence="3" type="ORF">H1P_1490019</name>
</gene>
<evidence type="ECO:0000256" key="1">
    <source>
        <dbReference type="ARBA" id="ARBA00022729"/>
    </source>
</evidence>
<dbReference type="EMBL" id="CAACVJ010000056">
    <property type="protein sequence ID" value="VEP12436.1"/>
    <property type="molecule type" value="Genomic_DNA"/>
</dbReference>
<keyword evidence="1" id="KW-0732">Signal</keyword>
<accession>A0A563VLW2</accession>
<dbReference type="InterPro" id="IPR036749">
    <property type="entry name" value="Expansin_CBD_sf"/>
</dbReference>
<dbReference type="Gene3D" id="2.40.40.10">
    <property type="entry name" value="RlpA-like domain"/>
    <property type="match status" value="1"/>
</dbReference>
<dbReference type="Gene3D" id="2.60.40.760">
    <property type="entry name" value="Expansin, cellulose-binding-like domain"/>
    <property type="match status" value="1"/>
</dbReference>
<dbReference type="NCBIfam" id="NF041144">
    <property type="entry name" value="expansin_EXLX1"/>
    <property type="match status" value="1"/>
</dbReference>
<proteinExistence type="predicted"/>
<protein>
    <recommendedName>
        <fullName evidence="2">CBM2 domain-containing protein</fullName>
    </recommendedName>
</protein>
<dbReference type="PANTHER" id="PTHR31836:SF21">
    <property type="entry name" value="EXPANSIN-LIKE PROTEIN 7"/>
    <property type="match status" value="1"/>
</dbReference>
<dbReference type="GO" id="GO:0030247">
    <property type="term" value="F:polysaccharide binding"/>
    <property type="evidence" value="ECO:0007669"/>
    <property type="project" value="UniProtKB-UniRule"/>
</dbReference>
<evidence type="ECO:0000259" key="2">
    <source>
        <dbReference type="PROSITE" id="PS51173"/>
    </source>
</evidence>
<dbReference type="InterPro" id="IPR036908">
    <property type="entry name" value="RlpA-like_sf"/>
</dbReference>
<dbReference type="GO" id="GO:0005975">
    <property type="term" value="P:carbohydrate metabolic process"/>
    <property type="evidence" value="ECO:0007669"/>
    <property type="project" value="InterPro"/>
</dbReference>
<evidence type="ECO:0000313" key="3">
    <source>
        <dbReference type="EMBL" id="VEP12436.1"/>
    </source>
</evidence>
<dbReference type="Gene3D" id="2.60.40.290">
    <property type="match status" value="1"/>
</dbReference>
<dbReference type="SUPFAM" id="SSF50685">
    <property type="entry name" value="Barwin-like endoglucanases"/>
    <property type="match status" value="1"/>
</dbReference>
<organism evidence="3 4">
    <name type="scientific">Hyella patelloides LEGE 07179</name>
    <dbReference type="NCBI Taxonomy" id="945734"/>
    <lineage>
        <taxon>Bacteria</taxon>
        <taxon>Bacillati</taxon>
        <taxon>Cyanobacteriota</taxon>
        <taxon>Cyanophyceae</taxon>
        <taxon>Pleurocapsales</taxon>
        <taxon>Hyellaceae</taxon>
        <taxon>Hyella</taxon>
    </lineage>
</organism>
<reference evidence="3 4" key="1">
    <citation type="submission" date="2019-01" db="EMBL/GenBank/DDBJ databases">
        <authorList>
            <person name="Brito A."/>
        </authorList>
    </citation>
    <scope>NUCLEOTIDE SEQUENCE [LARGE SCALE GENOMIC DNA]</scope>
    <source>
        <strain evidence="3">1</strain>
    </source>
</reference>
<dbReference type="InterPro" id="IPR012291">
    <property type="entry name" value="CBM2_carb-bd_dom_sf"/>
</dbReference>
<dbReference type="SUPFAM" id="SSF49384">
    <property type="entry name" value="Carbohydrate-binding domain"/>
    <property type="match status" value="1"/>
</dbReference>
<dbReference type="AlphaFoldDB" id="A0A563VLW2"/>
<sequence length="306" mass="32998">MWNGEIVSQDGNTYVIRPFDYNGTVAPDQKVSIGFLGEGSVSDEPSVFELNGELVDTSTPDPDPTPVLSAQLEANPTPVLSAQLEANKTYTGLGTYYGATGAGNSGYDVVSLDQRGRITAINRQQWNNSEASGAFFEVSGPYQREGQADPITVMVVDQMPDRDNGLDLSEEAFAQVAEPIEGIVDLQYGLVSPPDNFVTPYGNEIGDGIIVDRLAESNPYWPAVRLTNHRNPVQEVALVTEDGETVPLERKGHNIFVLEEGIGEPINGNQDFVTTDIFGQQVTLNDINITGGTGEDVTTGEQFPIV</sequence>
<dbReference type="InterPro" id="IPR051477">
    <property type="entry name" value="Expansin_CellWall"/>
</dbReference>
<keyword evidence="4" id="KW-1185">Reference proteome</keyword>